<feature type="signal peptide" evidence="1">
    <location>
        <begin position="1"/>
        <end position="18"/>
    </location>
</feature>
<proteinExistence type="predicted"/>
<accession>A0A1M6VN62</accession>
<keyword evidence="1" id="KW-0732">Signal</keyword>
<dbReference type="RefSeq" id="WP_073292120.1">
    <property type="nucleotide sequence ID" value="NZ_FRAV01000008.1"/>
</dbReference>
<gene>
    <name evidence="2" type="ORF">SAMN05444267_100883</name>
</gene>
<dbReference type="STRING" id="1302687.SAMN05444267_100883"/>
<evidence type="ECO:0000313" key="3">
    <source>
        <dbReference type="Proteomes" id="UP000184364"/>
    </source>
</evidence>
<feature type="chain" id="PRO_5013087802" description="C1q domain-containing protein" evidence="1">
    <location>
        <begin position="19"/>
        <end position="258"/>
    </location>
</feature>
<organism evidence="2 3">
    <name type="scientific">Chryseobacterium polytrichastri</name>
    <dbReference type="NCBI Taxonomy" id="1302687"/>
    <lineage>
        <taxon>Bacteria</taxon>
        <taxon>Pseudomonadati</taxon>
        <taxon>Bacteroidota</taxon>
        <taxon>Flavobacteriia</taxon>
        <taxon>Flavobacteriales</taxon>
        <taxon>Weeksellaceae</taxon>
        <taxon>Chryseobacterium group</taxon>
        <taxon>Chryseobacterium</taxon>
    </lineage>
</organism>
<keyword evidence="3" id="KW-1185">Reference proteome</keyword>
<evidence type="ECO:0000313" key="2">
    <source>
        <dbReference type="EMBL" id="SHK82804.1"/>
    </source>
</evidence>
<evidence type="ECO:0000256" key="1">
    <source>
        <dbReference type="SAM" id="SignalP"/>
    </source>
</evidence>
<evidence type="ECO:0008006" key="4">
    <source>
        <dbReference type="Google" id="ProtNLM"/>
    </source>
</evidence>
<dbReference type="OrthoDB" id="1252924at2"/>
<dbReference type="Proteomes" id="UP000184364">
    <property type="component" value="Unassembled WGS sequence"/>
</dbReference>
<sequence length="258" mass="26968">MRKVILLFPLIISEIISAQIGVSTSNPQGIFHIDGGKDNSSTESPSVLQQSNDFIVTSTGNTGIGTTAPIAKLDIISNTAGAIKITDGTQGSDKVLMSDASGIGTWKIPASIRATANGVFPSPSLNVSSNGSGTIYSNVYIDLTEGKWALNAGLTISNSSNTNRIWLHAYLSTSQSSVQRIGFTHLGPATTSTSYAAVIFPYVGAGNDGTLSMLSGSSVINVTVPSVRVYLLIENKATGSWAYGTGAYENYFYGIPLN</sequence>
<name>A0A1M6VN62_9FLAO</name>
<dbReference type="EMBL" id="FRAV01000008">
    <property type="protein sequence ID" value="SHK82804.1"/>
    <property type="molecule type" value="Genomic_DNA"/>
</dbReference>
<reference evidence="3" key="1">
    <citation type="submission" date="2016-11" db="EMBL/GenBank/DDBJ databases">
        <authorList>
            <person name="Varghese N."/>
            <person name="Submissions S."/>
        </authorList>
    </citation>
    <scope>NUCLEOTIDE SEQUENCE [LARGE SCALE GENOMIC DNA]</scope>
    <source>
        <strain evidence="3">DSM 26899</strain>
    </source>
</reference>
<dbReference type="AlphaFoldDB" id="A0A1M6VN62"/>
<protein>
    <recommendedName>
        <fullName evidence="4">C1q domain-containing protein</fullName>
    </recommendedName>
</protein>